<feature type="transmembrane region" description="Helical" evidence="1">
    <location>
        <begin position="250"/>
        <end position="271"/>
    </location>
</feature>
<dbReference type="EMBL" id="VTRV01000022">
    <property type="protein sequence ID" value="TZF90915.1"/>
    <property type="molecule type" value="Genomic_DNA"/>
</dbReference>
<organism evidence="2 3">
    <name type="scientific">Cognatilysobacter lacus</name>
    <dbReference type="NCBI Taxonomy" id="1643323"/>
    <lineage>
        <taxon>Bacteria</taxon>
        <taxon>Pseudomonadati</taxon>
        <taxon>Pseudomonadota</taxon>
        <taxon>Gammaproteobacteria</taxon>
        <taxon>Lysobacterales</taxon>
        <taxon>Lysobacteraceae</taxon>
        <taxon>Cognatilysobacter</taxon>
    </lineage>
</organism>
<name>A0A5D8Z7K2_9GAMM</name>
<reference evidence="2 3" key="1">
    <citation type="submission" date="2019-08" db="EMBL/GenBank/DDBJ databases">
        <title>Draft genome sequence of Lysobacter sp. UKS-15.</title>
        <authorList>
            <person name="Im W.-T."/>
        </authorList>
    </citation>
    <scope>NUCLEOTIDE SEQUENCE [LARGE SCALE GENOMIC DNA]</scope>
    <source>
        <strain evidence="2 3">UKS-15</strain>
    </source>
</reference>
<keyword evidence="1" id="KW-0997">Cell inner membrane</keyword>
<gene>
    <name evidence="2" type="ORF">FW784_03410</name>
</gene>
<accession>A0A5D8Z7K2</accession>
<dbReference type="Proteomes" id="UP000323164">
    <property type="component" value="Unassembled WGS sequence"/>
</dbReference>
<keyword evidence="1" id="KW-0812">Transmembrane</keyword>
<comment type="caution">
    <text evidence="1">Lacks conserved residue(s) required for the propagation of feature annotation.</text>
</comment>
<keyword evidence="3" id="KW-1185">Reference proteome</keyword>
<keyword evidence="1" id="KW-0813">Transport</keyword>
<comment type="subunit">
    <text evidence="1">Homoheptamer.</text>
</comment>
<feature type="transmembrane region" description="Helical" evidence="1">
    <location>
        <begin position="437"/>
        <end position="455"/>
    </location>
</feature>
<keyword evidence="1" id="KW-1133">Transmembrane helix</keyword>
<evidence type="ECO:0000313" key="3">
    <source>
        <dbReference type="Proteomes" id="UP000323164"/>
    </source>
</evidence>
<dbReference type="OrthoDB" id="1411407at2"/>
<feature type="transmembrane region" description="Helical" evidence="1">
    <location>
        <begin position="193"/>
        <end position="216"/>
    </location>
</feature>
<evidence type="ECO:0000256" key="1">
    <source>
        <dbReference type="RuleBase" id="RU369025"/>
    </source>
</evidence>
<dbReference type="GO" id="GO:0008381">
    <property type="term" value="F:mechanosensitive monoatomic ion channel activity"/>
    <property type="evidence" value="ECO:0007669"/>
    <property type="project" value="InterPro"/>
</dbReference>
<dbReference type="InterPro" id="IPR008910">
    <property type="entry name" value="MSC_TM_helix"/>
</dbReference>
<dbReference type="NCBIfam" id="NF033912">
    <property type="entry name" value="msc"/>
    <property type="match status" value="1"/>
</dbReference>
<keyword evidence="1" id="KW-0472">Membrane</keyword>
<sequence>MPERPWQDSLQNSLGVYLPSILGGVAILLVGWIIALIAANATRRALASIGTNQRLGAHTQTSVDFQDIAGRVVFWVIMLLALLGMFSVLQVQGVSGPLSTLATSVMVFLPRLLLAVGLAVVAWLVATVVRTLVNRTLSKTRMDERLAQGADLKPISQSMGNVAYWLVLLLFLPAIVGALQIEGLMTPLTGMTSSLLGMLPNIFAAVIIGGVGWLIAKAVRGLVSNLLAATGIDRWSERHPDTRGLKLSDLGGTLAFVMVIVPALIAALDALRITAISAPLTRMLSIFFDAIPNLLAAAAILILAWFIGRFVASLVERLLSDLGFDRLPSRLGLGHAFRDPDVVPPSERTGSDALMATTTLERAAESQGAFQPVDAMAQPPVGVTTTAASADVRSGGTLSAFAGKLALFFVMLFATVEAASLLGFAGINALLQQFIDFGAAVLLGLVILGVGWWLADVAGRAVERANPQSRGLARLARFSILGLVTAMGLRAMGVADDIVNLAFGLVLGAIAVAVALAFGLGGRDAAGKVTQRWADEYLRRRPPSEP</sequence>
<feature type="transmembrane region" description="Helical" evidence="1">
    <location>
        <begin position="405"/>
        <end position="431"/>
    </location>
</feature>
<dbReference type="RefSeq" id="WP_149351962.1">
    <property type="nucleotide sequence ID" value="NZ_VTRV01000022.1"/>
</dbReference>
<comment type="subcellular location">
    <subcellularLocation>
        <location evidence="1">Cell inner membrane</location>
        <topology evidence="1">Multi-pass membrane protein</topology>
    </subcellularLocation>
</comment>
<dbReference type="GO" id="GO:0005886">
    <property type="term" value="C:plasma membrane"/>
    <property type="evidence" value="ECO:0007669"/>
    <property type="project" value="UniProtKB-SubCell"/>
</dbReference>
<comment type="similarity">
    <text evidence="1">Belongs to the MscS (TC 1.A.23) family.</text>
</comment>
<dbReference type="Pfam" id="PF05552">
    <property type="entry name" value="MS_channel_1st_1"/>
    <property type="match status" value="5"/>
</dbReference>
<feature type="transmembrane region" description="Helical" evidence="1">
    <location>
        <begin position="72"/>
        <end position="92"/>
    </location>
</feature>
<dbReference type="InterPro" id="IPR045275">
    <property type="entry name" value="MscS_archaea/bacteria_type"/>
</dbReference>
<feature type="transmembrane region" description="Helical" evidence="1">
    <location>
        <begin position="501"/>
        <end position="522"/>
    </location>
</feature>
<feature type="transmembrane region" description="Helical" evidence="1">
    <location>
        <begin position="162"/>
        <end position="181"/>
    </location>
</feature>
<dbReference type="AlphaFoldDB" id="A0A5D8Z7K2"/>
<feature type="transmembrane region" description="Helical" evidence="1">
    <location>
        <begin position="20"/>
        <end position="39"/>
    </location>
</feature>
<protein>
    <recommendedName>
        <fullName evidence="1">Small-conductance mechanosensitive channel</fullName>
    </recommendedName>
</protein>
<dbReference type="PANTHER" id="PTHR30221:SF1">
    <property type="entry name" value="SMALL-CONDUCTANCE MECHANOSENSITIVE CHANNEL"/>
    <property type="match status" value="1"/>
</dbReference>
<keyword evidence="1" id="KW-0406">Ion transport</keyword>
<feature type="transmembrane region" description="Helical" evidence="1">
    <location>
        <begin position="291"/>
        <end position="312"/>
    </location>
</feature>
<feature type="transmembrane region" description="Helical" evidence="1">
    <location>
        <begin position="112"/>
        <end position="133"/>
    </location>
</feature>
<comment type="caution">
    <text evidence="2">The sequence shown here is derived from an EMBL/GenBank/DDBJ whole genome shotgun (WGS) entry which is preliminary data.</text>
</comment>
<keyword evidence="1" id="KW-1003">Cell membrane</keyword>
<keyword evidence="1" id="KW-0407">Ion channel</keyword>
<comment type="function">
    <text evidence="1">Mechanosensitive channel that participates in the regulation of osmotic pressure changes within the cell, opening in response to stretch forces in the membrane lipid bilayer, without the need for other proteins. Contributes to normal resistance to hypoosmotic shock. Forms an ion channel of 1.0 nanosiemens conductance with a slight preference for anions.</text>
</comment>
<evidence type="ECO:0000313" key="2">
    <source>
        <dbReference type="EMBL" id="TZF90915.1"/>
    </source>
</evidence>
<proteinExistence type="inferred from homology"/>
<dbReference type="PANTHER" id="PTHR30221">
    <property type="entry name" value="SMALL-CONDUCTANCE MECHANOSENSITIVE CHANNEL"/>
    <property type="match status" value="1"/>
</dbReference>
<feature type="transmembrane region" description="Helical" evidence="1">
    <location>
        <begin position="475"/>
        <end position="495"/>
    </location>
</feature>